<protein>
    <submittedName>
        <fullName evidence="1">OsmC family protein</fullName>
    </submittedName>
</protein>
<dbReference type="InterPro" id="IPR036102">
    <property type="entry name" value="OsmC/Ohrsf"/>
</dbReference>
<dbReference type="Gene3D" id="3.30.300.20">
    <property type="match status" value="1"/>
</dbReference>
<sequence length="155" mass="17372">MTQNHSYQTHLVWTGNRGTGTETYKAYDRDYNILITGKPSLPGSSDPAFRGDKSRHNPEDMLLGAISSCHMLWYLHLCSVNKITVLEYEDRATATMSMNSDGSGQFTSALLRPEVTISKNSDPAVAEKLHHSASEMCFIARSVNFPIKHEPIIRR</sequence>
<dbReference type="PANTHER" id="PTHR42830:SF2">
    <property type="entry name" value="OSMC_OHR FAMILY PROTEIN"/>
    <property type="match status" value="1"/>
</dbReference>
<keyword evidence="2" id="KW-1185">Reference proteome</keyword>
<dbReference type="Pfam" id="PF02566">
    <property type="entry name" value="OsmC"/>
    <property type="match status" value="1"/>
</dbReference>
<dbReference type="EMBL" id="JAPWGY010000001">
    <property type="protein sequence ID" value="MCZ4279199.1"/>
    <property type="molecule type" value="Genomic_DNA"/>
</dbReference>
<dbReference type="RefSeq" id="WP_269421414.1">
    <property type="nucleotide sequence ID" value="NZ_JAPWGY010000001.1"/>
</dbReference>
<comment type="caution">
    <text evidence="1">The sequence shown here is derived from an EMBL/GenBank/DDBJ whole genome shotgun (WGS) entry which is preliminary data.</text>
</comment>
<proteinExistence type="predicted"/>
<dbReference type="PANTHER" id="PTHR42830">
    <property type="entry name" value="OSMOTICALLY INDUCIBLE FAMILY PROTEIN"/>
    <property type="match status" value="1"/>
</dbReference>
<organism evidence="1 2">
    <name type="scientific">Kiloniella laminariae</name>
    <dbReference type="NCBI Taxonomy" id="454162"/>
    <lineage>
        <taxon>Bacteria</taxon>
        <taxon>Pseudomonadati</taxon>
        <taxon>Pseudomonadota</taxon>
        <taxon>Alphaproteobacteria</taxon>
        <taxon>Rhodospirillales</taxon>
        <taxon>Kiloniellaceae</taxon>
        <taxon>Kiloniella</taxon>
    </lineage>
</organism>
<gene>
    <name evidence="1" type="ORF">O4H49_00325</name>
</gene>
<evidence type="ECO:0000313" key="1">
    <source>
        <dbReference type="EMBL" id="MCZ4279199.1"/>
    </source>
</evidence>
<name>A0ABT4LDM7_9PROT</name>
<dbReference type="InterPro" id="IPR003718">
    <property type="entry name" value="OsmC/Ohr_fam"/>
</dbReference>
<dbReference type="SUPFAM" id="SSF82784">
    <property type="entry name" value="OsmC-like"/>
    <property type="match status" value="1"/>
</dbReference>
<dbReference type="InterPro" id="IPR015946">
    <property type="entry name" value="KH_dom-like_a/b"/>
</dbReference>
<evidence type="ECO:0000313" key="2">
    <source>
        <dbReference type="Proteomes" id="UP001069802"/>
    </source>
</evidence>
<dbReference type="InterPro" id="IPR052707">
    <property type="entry name" value="OsmC_Ohr_Peroxiredoxin"/>
</dbReference>
<dbReference type="Proteomes" id="UP001069802">
    <property type="component" value="Unassembled WGS sequence"/>
</dbReference>
<reference evidence="1" key="1">
    <citation type="submission" date="2022-12" db="EMBL/GenBank/DDBJ databases">
        <title>Bacterial isolates from different developmental stages of Nematostella vectensis.</title>
        <authorList>
            <person name="Fraune S."/>
        </authorList>
    </citation>
    <scope>NUCLEOTIDE SEQUENCE</scope>
    <source>
        <strain evidence="1">G21630-S1</strain>
    </source>
</reference>
<accession>A0ABT4LDM7</accession>